<dbReference type="InterPro" id="IPR059179">
    <property type="entry name" value="MLKL-like_MCAfunc"/>
</dbReference>
<dbReference type="OrthoDB" id="2746911at2759"/>
<dbReference type="EMBL" id="JH711798">
    <property type="protein sequence ID" value="EIW51851.1"/>
    <property type="molecule type" value="Genomic_DNA"/>
</dbReference>
<gene>
    <name evidence="1" type="ORF">TRAVEDRAFT_54273</name>
</gene>
<accession>R7S7B0</accession>
<organism evidence="1 2">
    <name type="scientific">Trametes versicolor (strain FP-101664)</name>
    <name type="common">White-rot fungus</name>
    <name type="synonym">Coriolus versicolor</name>
    <dbReference type="NCBI Taxonomy" id="717944"/>
    <lineage>
        <taxon>Eukaryota</taxon>
        <taxon>Fungi</taxon>
        <taxon>Dikarya</taxon>
        <taxon>Basidiomycota</taxon>
        <taxon>Agaricomycotina</taxon>
        <taxon>Agaricomycetes</taxon>
        <taxon>Polyporales</taxon>
        <taxon>Polyporaceae</taxon>
        <taxon>Trametes</taxon>
    </lineage>
</organism>
<evidence type="ECO:0000313" key="2">
    <source>
        <dbReference type="Proteomes" id="UP000054317"/>
    </source>
</evidence>
<evidence type="ECO:0000313" key="1">
    <source>
        <dbReference type="EMBL" id="EIW51851.1"/>
    </source>
</evidence>
<name>R7S7B0_TRAVS</name>
<sequence>MQILEISIDALELAKQAAAGLPFPGLSLAIESALSMAKKAREIEDTRDECRALAERAATFVLTVYQQLKHGSGETAGKEHVTTFLHNLLDIENLMVRRLRAGRVQRILFALKRGKIAKEVKTLTAKLEESYRIFLIQSTLAIDQSMNTLTSGNIRMMRHIDDSARVGEVLLGETRVIRTDLSDLAYHVGGSATFDGDFRLFARENLALLEPFVDSLRHGDEYTIVQATARPPAGRVFRYRAVVEAAGNLTGTQVVVYEYPSRDDRQFVEAVKFAKRTRHPHLLAMIGYSRSGNPGDAAYIVTEVGRRYTQIGTATRRTYYTETIVFCTTETVVPPLWFFVFQFDGDSSAHDCIIPSGFWSLEKDPTSIPADTIALASPQDFVPLQEVDDQIFVTVQALGDFKSVTWTKMNTEFLQLSEDELSAFREFKEGHH</sequence>
<dbReference type="AlphaFoldDB" id="R7S7B0"/>
<dbReference type="GeneID" id="19417352"/>
<dbReference type="RefSeq" id="XP_008045388.1">
    <property type="nucleotide sequence ID" value="XM_008047197.1"/>
</dbReference>
<dbReference type="CDD" id="cd21037">
    <property type="entry name" value="MLKL_NTD"/>
    <property type="match status" value="1"/>
</dbReference>
<reference evidence="2" key="1">
    <citation type="journal article" date="2012" name="Science">
        <title>The Paleozoic origin of enzymatic lignin decomposition reconstructed from 31 fungal genomes.</title>
        <authorList>
            <person name="Floudas D."/>
            <person name="Binder M."/>
            <person name="Riley R."/>
            <person name="Barry K."/>
            <person name="Blanchette R.A."/>
            <person name="Henrissat B."/>
            <person name="Martinez A.T."/>
            <person name="Otillar R."/>
            <person name="Spatafora J.W."/>
            <person name="Yadav J.S."/>
            <person name="Aerts A."/>
            <person name="Benoit I."/>
            <person name="Boyd A."/>
            <person name="Carlson A."/>
            <person name="Copeland A."/>
            <person name="Coutinho P.M."/>
            <person name="de Vries R.P."/>
            <person name="Ferreira P."/>
            <person name="Findley K."/>
            <person name="Foster B."/>
            <person name="Gaskell J."/>
            <person name="Glotzer D."/>
            <person name="Gorecki P."/>
            <person name="Heitman J."/>
            <person name="Hesse C."/>
            <person name="Hori C."/>
            <person name="Igarashi K."/>
            <person name="Jurgens J.A."/>
            <person name="Kallen N."/>
            <person name="Kersten P."/>
            <person name="Kohler A."/>
            <person name="Kuees U."/>
            <person name="Kumar T.K.A."/>
            <person name="Kuo A."/>
            <person name="LaButti K."/>
            <person name="Larrondo L.F."/>
            <person name="Lindquist E."/>
            <person name="Ling A."/>
            <person name="Lombard V."/>
            <person name="Lucas S."/>
            <person name="Lundell T."/>
            <person name="Martin R."/>
            <person name="McLaughlin D.J."/>
            <person name="Morgenstern I."/>
            <person name="Morin E."/>
            <person name="Murat C."/>
            <person name="Nagy L.G."/>
            <person name="Nolan M."/>
            <person name="Ohm R.A."/>
            <person name="Patyshakuliyeva A."/>
            <person name="Rokas A."/>
            <person name="Ruiz-Duenas F.J."/>
            <person name="Sabat G."/>
            <person name="Salamov A."/>
            <person name="Samejima M."/>
            <person name="Schmutz J."/>
            <person name="Slot J.C."/>
            <person name="St John F."/>
            <person name="Stenlid J."/>
            <person name="Sun H."/>
            <person name="Sun S."/>
            <person name="Syed K."/>
            <person name="Tsang A."/>
            <person name="Wiebenga A."/>
            <person name="Young D."/>
            <person name="Pisabarro A."/>
            <person name="Eastwood D.C."/>
            <person name="Martin F."/>
            <person name="Cullen D."/>
            <person name="Grigoriev I.V."/>
            <person name="Hibbett D.S."/>
        </authorList>
    </citation>
    <scope>NUCLEOTIDE SEQUENCE [LARGE SCALE GENOMIC DNA]</scope>
    <source>
        <strain evidence="2">FP-101664</strain>
    </source>
</reference>
<proteinExistence type="predicted"/>
<keyword evidence="2" id="KW-1185">Reference proteome</keyword>
<dbReference type="Proteomes" id="UP000054317">
    <property type="component" value="Unassembled WGS sequence"/>
</dbReference>
<protein>
    <submittedName>
        <fullName evidence="1">Uncharacterized protein</fullName>
    </submittedName>
</protein>
<dbReference type="KEGG" id="tvs:TRAVEDRAFT_54273"/>